<organism evidence="1 2">
    <name type="scientific">Yinghuangia soli</name>
    <dbReference type="NCBI Taxonomy" id="2908204"/>
    <lineage>
        <taxon>Bacteria</taxon>
        <taxon>Bacillati</taxon>
        <taxon>Actinomycetota</taxon>
        <taxon>Actinomycetes</taxon>
        <taxon>Kitasatosporales</taxon>
        <taxon>Streptomycetaceae</taxon>
        <taxon>Yinghuangia</taxon>
    </lineage>
</organism>
<evidence type="ECO:0008006" key="3">
    <source>
        <dbReference type="Google" id="ProtNLM"/>
    </source>
</evidence>
<dbReference type="EMBL" id="JAKFHA010000016">
    <property type="protein sequence ID" value="MCF2530408.1"/>
    <property type="molecule type" value="Genomic_DNA"/>
</dbReference>
<reference evidence="1" key="1">
    <citation type="submission" date="2022-01" db="EMBL/GenBank/DDBJ databases">
        <title>Genome-Based Taxonomic Classification of the Phylum Actinobacteria.</title>
        <authorList>
            <person name="Gao Y."/>
        </authorList>
    </citation>
    <scope>NUCLEOTIDE SEQUENCE</scope>
    <source>
        <strain evidence="1">KLBMP 8922</strain>
    </source>
</reference>
<protein>
    <recommendedName>
        <fullName evidence="3">Tetratricopeptide repeat protein</fullName>
    </recommendedName>
</protein>
<name>A0AA41Q2K1_9ACTN</name>
<dbReference type="InterPro" id="IPR011990">
    <property type="entry name" value="TPR-like_helical_dom_sf"/>
</dbReference>
<dbReference type="SUPFAM" id="SSF48452">
    <property type="entry name" value="TPR-like"/>
    <property type="match status" value="1"/>
</dbReference>
<accession>A0AA41Q2K1</accession>
<gene>
    <name evidence="1" type="ORF">LZ495_24745</name>
</gene>
<dbReference type="Proteomes" id="UP001165378">
    <property type="component" value="Unassembled WGS sequence"/>
</dbReference>
<keyword evidence="2" id="KW-1185">Reference proteome</keyword>
<dbReference type="Gene3D" id="1.25.40.10">
    <property type="entry name" value="Tetratricopeptide repeat domain"/>
    <property type="match status" value="2"/>
</dbReference>
<proteinExistence type="predicted"/>
<dbReference type="AlphaFoldDB" id="A0AA41Q2K1"/>
<sequence length="405" mass="43780">MAAVGFGRRKDPADDFWTLFGRAGELEEAEEYGELLMLADRLITEGAGYAPAYGEHMGHVHRYRVVALGELGRGGEAWEHFSLVLPQFLAAGPRSGSTVRVLRLAMGDFLLRAGHDAAAYELLDLALEECRSGWLHAEAVETDYSIAAIEVNAGRFAAAESRVRSMADRLAIVQVPEADRARIGAWRRWTLVAALNGQERFHEAERAAAAAQAAAVAHEGPGGDLGRNVRLARARALAGSGRAYEAEAECRAVLQEIDIHDRAYRGQLCVLRTVLGRAFTAQRRHDQAVADLEAAVAHGCASLGAGDPLTVDAALALAEARTARAGAGDTAEARRVLETAVREGEAGMHRGHPWLQTARERLSAATDRIETDAARSAHLPARPWKSRVQPGLRPCWDCGDNVWEP</sequence>
<evidence type="ECO:0000313" key="1">
    <source>
        <dbReference type="EMBL" id="MCF2530408.1"/>
    </source>
</evidence>
<evidence type="ECO:0000313" key="2">
    <source>
        <dbReference type="Proteomes" id="UP001165378"/>
    </source>
</evidence>
<comment type="caution">
    <text evidence="1">The sequence shown here is derived from an EMBL/GenBank/DDBJ whole genome shotgun (WGS) entry which is preliminary data.</text>
</comment>
<dbReference type="RefSeq" id="WP_235055075.1">
    <property type="nucleotide sequence ID" value="NZ_JAKFHA010000016.1"/>
</dbReference>